<evidence type="ECO:0000256" key="1">
    <source>
        <dbReference type="SAM" id="MobiDB-lite"/>
    </source>
</evidence>
<evidence type="ECO:0008006" key="4">
    <source>
        <dbReference type="Google" id="ProtNLM"/>
    </source>
</evidence>
<dbReference type="Proteomes" id="UP000230390">
    <property type="component" value="Unassembled WGS sequence"/>
</dbReference>
<keyword evidence="3" id="KW-1185">Reference proteome</keyword>
<protein>
    <recommendedName>
        <fullName evidence="4">Chemotaxis protein</fullName>
    </recommendedName>
</protein>
<feature type="region of interest" description="Disordered" evidence="1">
    <location>
        <begin position="1"/>
        <end position="147"/>
    </location>
</feature>
<organism evidence="2 3">
    <name type="scientific">Massilia eurypsychrophila</name>
    <dbReference type="NCBI Taxonomy" id="1485217"/>
    <lineage>
        <taxon>Bacteria</taxon>
        <taxon>Pseudomonadati</taxon>
        <taxon>Pseudomonadota</taxon>
        <taxon>Betaproteobacteria</taxon>
        <taxon>Burkholderiales</taxon>
        <taxon>Oxalobacteraceae</taxon>
        <taxon>Telluria group</taxon>
        <taxon>Massilia</taxon>
    </lineage>
</organism>
<accession>A0A2G8TD93</accession>
<proteinExistence type="predicted"/>
<dbReference type="EMBL" id="PDOC01000010">
    <property type="protein sequence ID" value="PIL43983.1"/>
    <property type="molecule type" value="Genomic_DNA"/>
</dbReference>
<reference evidence="2 3" key="1">
    <citation type="submission" date="2017-10" db="EMBL/GenBank/DDBJ databases">
        <title>Massilia psychrophilum sp. nov., a novel purple-pigmented bacterium isolated from Tianshan glacier, Xinjiang Municipality, China.</title>
        <authorList>
            <person name="Wang H."/>
        </authorList>
    </citation>
    <scope>NUCLEOTIDE SEQUENCE [LARGE SCALE GENOMIC DNA]</scope>
    <source>
        <strain evidence="2 3">JCM 30074</strain>
    </source>
</reference>
<evidence type="ECO:0000313" key="2">
    <source>
        <dbReference type="EMBL" id="PIL43983.1"/>
    </source>
</evidence>
<gene>
    <name evidence="2" type="ORF">CR105_16735</name>
</gene>
<dbReference type="OrthoDB" id="8777914at2"/>
<sequence>MSGSSTLDPDNFPEAPDRSLGKGHGIDALGPSDTSDTGSDVVGGPGLRLGVGDDELLDLDRGTTSDFDSARGGQGAGPDIGDANLDSDSDSGGTGERASAGRDTSVRDGADIDTDQIVSMPDTPLDDDDVDFLSTLPPQKVTRRGGS</sequence>
<dbReference type="RefSeq" id="WP_099790206.1">
    <property type="nucleotide sequence ID" value="NZ_JBHLYV010000012.1"/>
</dbReference>
<evidence type="ECO:0000313" key="3">
    <source>
        <dbReference type="Proteomes" id="UP000230390"/>
    </source>
</evidence>
<name>A0A2G8TD93_9BURK</name>
<dbReference type="AlphaFoldDB" id="A0A2G8TD93"/>
<comment type="caution">
    <text evidence="2">The sequence shown here is derived from an EMBL/GenBank/DDBJ whole genome shotgun (WGS) entry which is preliminary data.</text>
</comment>